<name>A0ABW2ZRN5_9MICO</name>
<dbReference type="EMBL" id="JBHTIM010000001">
    <property type="protein sequence ID" value="MFD0781240.1"/>
    <property type="molecule type" value="Genomic_DNA"/>
</dbReference>
<evidence type="ECO:0000256" key="1">
    <source>
        <dbReference type="SAM" id="Phobius"/>
    </source>
</evidence>
<keyword evidence="1" id="KW-1133">Transmembrane helix</keyword>
<feature type="transmembrane region" description="Helical" evidence="1">
    <location>
        <begin position="93"/>
        <end position="114"/>
    </location>
</feature>
<dbReference type="Pfam" id="PF10099">
    <property type="entry name" value="RskA_C"/>
    <property type="match status" value="1"/>
</dbReference>
<reference evidence="4" key="1">
    <citation type="journal article" date="2019" name="Int. J. Syst. Evol. Microbiol.">
        <title>The Global Catalogue of Microorganisms (GCM) 10K type strain sequencing project: providing services to taxonomists for standard genome sequencing and annotation.</title>
        <authorList>
            <consortium name="The Broad Institute Genomics Platform"/>
            <consortium name="The Broad Institute Genome Sequencing Center for Infectious Disease"/>
            <person name="Wu L."/>
            <person name="Ma J."/>
        </authorList>
    </citation>
    <scope>NUCLEOTIDE SEQUENCE [LARGE SCALE GENOMIC DNA]</scope>
    <source>
        <strain evidence="4">CCUG 50754</strain>
    </source>
</reference>
<dbReference type="RefSeq" id="WP_378749964.1">
    <property type="nucleotide sequence ID" value="NZ_JBHSSV010000002.1"/>
</dbReference>
<protein>
    <submittedName>
        <fullName evidence="3">Anti-sigma factor</fullName>
    </submittedName>
</protein>
<keyword evidence="4" id="KW-1185">Reference proteome</keyword>
<feature type="domain" description="Anti-sigma K factor RskA C-terminal" evidence="2">
    <location>
        <begin position="98"/>
        <end position="221"/>
    </location>
</feature>
<keyword evidence="1" id="KW-0472">Membrane</keyword>
<keyword evidence="1" id="KW-0812">Transmembrane</keyword>
<comment type="caution">
    <text evidence="3">The sequence shown here is derived from an EMBL/GenBank/DDBJ whole genome shotgun (WGS) entry which is preliminary data.</text>
</comment>
<evidence type="ECO:0000259" key="2">
    <source>
        <dbReference type="Pfam" id="PF10099"/>
    </source>
</evidence>
<sequence>MSHLDQDRFALIAFGEEPTSDETTHLDACDECALELAELEHTVSVGRSTATVGELEAPPERVWERIVADVSAARAAEETVATVPARSRTVSRVLFGLAASLVVVLGIAGVWNLVRAPQVVELASATLDAFPEHPGSLGHATVIESPEGEVEVLVALDADAADVGYREVWLIRSDASALISLGVLEGSEGVFPVPADIDIREYVLVDISQEDDDGDPSHSGDSIVRGELDFV</sequence>
<dbReference type="Proteomes" id="UP001597042">
    <property type="component" value="Unassembled WGS sequence"/>
</dbReference>
<dbReference type="InterPro" id="IPR018764">
    <property type="entry name" value="RskA_C"/>
</dbReference>
<proteinExistence type="predicted"/>
<evidence type="ECO:0000313" key="4">
    <source>
        <dbReference type="Proteomes" id="UP001597042"/>
    </source>
</evidence>
<accession>A0ABW2ZRN5</accession>
<gene>
    <name evidence="3" type="ORF">ACFQZV_07985</name>
</gene>
<evidence type="ECO:0000313" key="3">
    <source>
        <dbReference type="EMBL" id="MFD0781240.1"/>
    </source>
</evidence>
<organism evidence="3 4">
    <name type="scientific">Microbacterium koreense</name>
    <dbReference type="NCBI Taxonomy" id="323761"/>
    <lineage>
        <taxon>Bacteria</taxon>
        <taxon>Bacillati</taxon>
        <taxon>Actinomycetota</taxon>
        <taxon>Actinomycetes</taxon>
        <taxon>Micrococcales</taxon>
        <taxon>Microbacteriaceae</taxon>
        <taxon>Microbacterium</taxon>
    </lineage>
</organism>